<sequence>MIKRIKFFLKNWKLGIHLLFRTKRFGVNNRRWSNFDSIFGWSHIKKVKSILIIMPIICNYKCMKFRAGACHFMTDESYEKCFGEKKNGNR</sequence>
<accession>A0A0F9QP17</accession>
<reference evidence="1" key="1">
    <citation type="journal article" date="2015" name="Nature">
        <title>Complex archaea that bridge the gap between prokaryotes and eukaryotes.</title>
        <authorList>
            <person name="Spang A."/>
            <person name="Saw J.H."/>
            <person name="Jorgensen S.L."/>
            <person name="Zaremba-Niedzwiedzka K."/>
            <person name="Martijn J."/>
            <person name="Lind A.E."/>
            <person name="van Eijk R."/>
            <person name="Schleper C."/>
            <person name="Guy L."/>
            <person name="Ettema T.J."/>
        </authorList>
    </citation>
    <scope>NUCLEOTIDE SEQUENCE</scope>
</reference>
<comment type="caution">
    <text evidence="1">The sequence shown here is derived from an EMBL/GenBank/DDBJ whole genome shotgun (WGS) entry which is preliminary data.</text>
</comment>
<organism evidence="1">
    <name type="scientific">marine sediment metagenome</name>
    <dbReference type="NCBI Taxonomy" id="412755"/>
    <lineage>
        <taxon>unclassified sequences</taxon>
        <taxon>metagenomes</taxon>
        <taxon>ecological metagenomes</taxon>
    </lineage>
</organism>
<name>A0A0F9QP17_9ZZZZ</name>
<evidence type="ECO:0000313" key="1">
    <source>
        <dbReference type="EMBL" id="KKN07043.1"/>
    </source>
</evidence>
<proteinExistence type="predicted"/>
<dbReference type="AlphaFoldDB" id="A0A0F9QP17"/>
<gene>
    <name evidence="1" type="ORF">LCGC14_1071220</name>
</gene>
<dbReference type="EMBL" id="LAZR01004614">
    <property type="protein sequence ID" value="KKN07043.1"/>
    <property type="molecule type" value="Genomic_DNA"/>
</dbReference>
<protein>
    <submittedName>
        <fullName evidence="1">Uncharacterized protein</fullName>
    </submittedName>
</protein>